<protein>
    <submittedName>
        <fullName evidence="2">Uncharacterized protein</fullName>
    </submittedName>
</protein>
<keyword evidence="3" id="KW-1185">Reference proteome</keyword>
<reference evidence="2 3" key="1">
    <citation type="submission" date="2016-12" db="EMBL/GenBank/DDBJ databases">
        <authorList>
            <person name="Song W.-J."/>
            <person name="Kurnit D.M."/>
        </authorList>
    </citation>
    <scope>NUCLEOTIDE SEQUENCE [LARGE SCALE GENOMIC DNA]</scope>
    <source>
        <strain evidence="2 3">CGMCC 1.10808</strain>
    </source>
</reference>
<dbReference type="STRING" id="1189325.SAMN04488119_101384"/>
<evidence type="ECO:0000313" key="3">
    <source>
        <dbReference type="Proteomes" id="UP000184066"/>
    </source>
</evidence>
<dbReference type="AlphaFoldDB" id="A0A1M7U2C8"/>
<sequence length="175" mass="18647">MSDCDARALPTELTTPGMGRDAWRFYQRLSEPGAYLRVARGAKSVQVVALRGCAPRVLIEASPRAALQWRAAGHIEAVGRAPGVIYCALTPSGRRAAADLRPAPENDVRHEGIDCPPRAAAPRPRRVGADPANMTPAQRAAARRGAERKRPGRATPRDFALGARRAARAAEAAAT</sequence>
<dbReference type="Proteomes" id="UP000184066">
    <property type="component" value="Unassembled WGS sequence"/>
</dbReference>
<feature type="compositionally biased region" description="Basic and acidic residues" evidence="1">
    <location>
        <begin position="98"/>
        <end position="113"/>
    </location>
</feature>
<gene>
    <name evidence="2" type="ORF">SAMN05216200_11438</name>
</gene>
<feature type="region of interest" description="Disordered" evidence="1">
    <location>
        <begin position="98"/>
        <end position="175"/>
    </location>
</feature>
<dbReference type="EMBL" id="FRDL01000014">
    <property type="protein sequence ID" value="SHN77037.1"/>
    <property type="molecule type" value="Genomic_DNA"/>
</dbReference>
<feature type="compositionally biased region" description="Low complexity" evidence="1">
    <location>
        <begin position="129"/>
        <end position="140"/>
    </location>
</feature>
<organism evidence="2 3">
    <name type="scientific">Oceanicella actignis</name>
    <dbReference type="NCBI Taxonomy" id="1189325"/>
    <lineage>
        <taxon>Bacteria</taxon>
        <taxon>Pseudomonadati</taxon>
        <taxon>Pseudomonadota</taxon>
        <taxon>Alphaproteobacteria</taxon>
        <taxon>Rhodobacterales</taxon>
        <taxon>Paracoccaceae</taxon>
        <taxon>Oceanicella</taxon>
    </lineage>
</organism>
<evidence type="ECO:0000313" key="2">
    <source>
        <dbReference type="EMBL" id="SHN77037.1"/>
    </source>
</evidence>
<proteinExistence type="predicted"/>
<accession>A0A1M7U2C8</accession>
<name>A0A1M7U2C8_9RHOB</name>
<evidence type="ECO:0000256" key="1">
    <source>
        <dbReference type="SAM" id="MobiDB-lite"/>
    </source>
</evidence>